<name>A0A6C0D8N0_9ZZZZ</name>
<dbReference type="AlphaFoldDB" id="A0A6C0D8N0"/>
<dbReference type="PANTHER" id="PTHR10438">
    <property type="entry name" value="THIOREDOXIN"/>
    <property type="match status" value="1"/>
</dbReference>
<dbReference type="Pfam" id="PF00085">
    <property type="entry name" value="Thioredoxin"/>
    <property type="match status" value="1"/>
</dbReference>
<dbReference type="InterPro" id="IPR050620">
    <property type="entry name" value="Thioredoxin_H-type-like"/>
</dbReference>
<dbReference type="InterPro" id="IPR036249">
    <property type="entry name" value="Thioredoxin-like_sf"/>
</dbReference>
<evidence type="ECO:0000259" key="1">
    <source>
        <dbReference type="Pfam" id="PF00085"/>
    </source>
</evidence>
<dbReference type="PANTHER" id="PTHR10438:SF468">
    <property type="entry name" value="THIOREDOXIN-1-RELATED"/>
    <property type="match status" value="1"/>
</dbReference>
<proteinExistence type="predicted"/>
<dbReference type="SUPFAM" id="SSF52833">
    <property type="entry name" value="Thioredoxin-like"/>
    <property type="match status" value="1"/>
</dbReference>
<dbReference type="InterPro" id="IPR013766">
    <property type="entry name" value="Thioredoxin_domain"/>
</dbReference>
<reference evidence="2" key="1">
    <citation type="journal article" date="2020" name="Nature">
        <title>Giant virus diversity and host interactions through global metagenomics.</title>
        <authorList>
            <person name="Schulz F."/>
            <person name="Roux S."/>
            <person name="Paez-Espino D."/>
            <person name="Jungbluth S."/>
            <person name="Walsh D.A."/>
            <person name="Denef V.J."/>
            <person name="McMahon K.D."/>
            <person name="Konstantinidis K.T."/>
            <person name="Eloe-Fadrosh E.A."/>
            <person name="Kyrpides N.C."/>
            <person name="Woyke T."/>
        </authorList>
    </citation>
    <scope>NUCLEOTIDE SEQUENCE</scope>
    <source>
        <strain evidence="2">GVMAG-M-3300023174-131</strain>
    </source>
</reference>
<feature type="domain" description="Thioredoxin" evidence="1">
    <location>
        <begin position="14"/>
        <end position="89"/>
    </location>
</feature>
<sequence>MIDINGIDELDEFIINNNDKIIMLYFGASWCGPCNKLKDKLLDNNEMSNIVIGYLDIDLEKNNEICEDYNIKMLPSQLFVKLNKKKSRVKVIGRVDGYDWIKLVMTYKNIE</sequence>
<organism evidence="2">
    <name type="scientific">viral metagenome</name>
    <dbReference type="NCBI Taxonomy" id="1070528"/>
    <lineage>
        <taxon>unclassified sequences</taxon>
        <taxon>metagenomes</taxon>
        <taxon>organismal metagenomes</taxon>
    </lineage>
</organism>
<dbReference type="CDD" id="cd02947">
    <property type="entry name" value="TRX_family"/>
    <property type="match status" value="1"/>
</dbReference>
<accession>A0A6C0D8N0</accession>
<evidence type="ECO:0000313" key="2">
    <source>
        <dbReference type="EMBL" id="QHT13416.1"/>
    </source>
</evidence>
<protein>
    <recommendedName>
        <fullName evidence="1">Thioredoxin domain-containing protein</fullName>
    </recommendedName>
</protein>
<dbReference type="EMBL" id="MN739567">
    <property type="protein sequence ID" value="QHT13416.1"/>
    <property type="molecule type" value="Genomic_DNA"/>
</dbReference>
<dbReference type="Gene3D" id="3.40.30.10">
    <property type="entry name" value="Glutaredoxin"/>
    <property type="match status" value="1"/>
</dbReference>